<comment type="similarity">
    <text evidence="1">Belongs to the MYG1 family.</text>
</comment>
<dbReference type="WBParaSite" id="jg4029.1">
    <property type="protein sequence ID" value="jg4029.1"/>
    <property type="gene ID" value="jg4029"/>
</dbReference>
<dbReference type="AlphaFoldDB" id="A0A915EAB0"/>
<dbReference type="PANTHER" id="PTHR11215">
    <property type="entry name" value="METAL DEPENDENT HYDROLASE - RELATED"/>
    <property type="match status" value="1"/>
</dbReference>
<evidence type="ECO:0000313" key="2">
    <source>
        <dbReference type="Proteomes" id="UP000887574"/>
    </source>
</evidence>
<organism evidence="2 3">
    <name type="scientific">Ditylenchus dipsaci</name>
    <dbReference type="NCBI Taxonomy" id="166011"/>
    <lineage>
        <taxon>Eukaryota</taxon>
        <taxon>Metazoa</taxon>
        <taxon>Ecdysozoa</taxon>
        <taxon>Nematoda</taxon>
        <taxon>Chromadorea</taxon>
        <taxon>Rhabditida</taxon>
        <taxon>Tylenchina</taxon>
        <taxon>Tylenchomorpha</taxon>
        <taxon>Sphaerularioidea</taxon>
        <taxon>Anguinidae</taxon>
        <taxon>Anguininae</taxon>
        <taxon>Ditylenchus</taxon>
    </lineage>
</organism>
<dbReference type="PANTHER" id="PTHR11215:SF1">
    <property type="entry name" value="MYG1 EXONUCLEASE"/>
    <property type="match status" value="1"/>
</dbReference>
<name>A0A915EAB0_9BILA</name>
<dbReference type="Pfam" id="PF03690">
    <property type="entry name" value="MYG1_exonuc"/>
    <property type="match status" value="1"/>
</dbReference>
<keyword evidence="2" id="KW-1185">Reference proteome</keyword>
<sequence>MLKTLPKYRKHVVVRTRDPAILETCDVVLDVGGVYDHEKKRYDHHQRGFTETMNSVLGIDFHTKLSSAGLVYAHYGKEVIANLLKVHASNPVIELIFLKLYKNFVESVDAIDNGIQQFDGEPRYMLSSTLNSRISDLNPAWNDNTALPDNQFSKAMDVVKEEFEAKVNYLFNSWIPARELVVQAIGNESRCILVGKFWPLNRLGFPTKITSSN</sequence>
<dbReference type="GO" id="GO:0005634">
    <property type="term" value="C:nucleus"/>
    <property type="evidence" value="ECO:0007669"/>
    <property type="project" value="TreeGrafter"/>
</dbReference>
<accession>A0A915EAB0</accession>
<evidence type="ECO:0000256" key="1">
    <source>
        <dbReference type="ARBA" id="ARBA00010105"/>
    </source>
</evidence>
<protein>
    <submittedName>
        <fullName evidence="3">Uncharacterized protein</fullName>
    </submittedName>
</protein>
<reference evidence="3" key="1">
    <citation type="submission" date="2022-11" db="UniProtKB">
        <authorList>
            <consortium name="WormBaseParasite"/>
        </authorList>
    </citation>
    <scope>IDENTIFICATION</scope>
</reference>
<proteinExistence type="inferred from homology"/>
<dbReference type="InterPro" id="IPR003226">
    <property type="entry name" value="MYG1_exonuclease"/>
</dbReference>
<evidence type="ECO:0000313" key="3">
    <source>
        <dbReference type="WBParaSite" id="jg4029.1"/>
    </source>
</evidence>
<dbReference type="GO" id="GO:0005737">
    <property type="term" value="C:cytoplasm"/>
    <property type="evidence" value="ECO:0007669"/>
    <property type="project" value="TreeGrafter"/>
</dbReference>
<dbReference type="Proteomes" id="UP000887574">
    <property type="component" value="Unplaced"/>
</dbReference>